<dbReference type="AlphaFoldDB" id="A0A0E0R5I6"/>
<feature type="region of interest" description="Disordered" evidence="1">
    <location>
        <begin position="1"/>
        <end position="45"/>
    </location>
</feature>
<dbReference type="EnsemblPlants" id="ORUFI11G06280.1">
    <property type="protein sequence ID" value="ORUFI11G06280.1"/>
    <property type="gene ID" value="ORUFI11G06280"/>
</dbReference>
<keyword evidence="4" id="KW-1185">Reference proteome</keyword>
<proteinExistence type="predicted"/>
<evidence type="ECO:0000313" key="3">
    <source>
        <dbReference type="EnsemblPlants" id="ORUFI11G06280.1"/>
    </source>
</evidence>
<dbReference type="Gramene" id="ORUFI11G06280.1">
    <property type="protein sequence ID" value="ORUFI11G06280.1"/>
    <property type="gene ID" value="ORUFI11G06280"/>
</dbReference>
<evidence type="ECO:0000313" key="4">
    <source>
        <dbReference type="Proteomes" id="UP000008022"/>
    </source>
</evidence>
<dbReference type="HOGENOM" id="CLU_2282048_0_0_1"/>
<reference evidence="4" key="1">
    <citation type="submission" date="2013-06" db="EMBL/GenBank/DDBJ databases">
        <authorList>
            <person name="Zhao Q."/>
        </authorList>
    </citation>
    <scope>NUCLEOTIDE SEQUENCE</scope>
    <source>
        <strain evidence="4">cv. W1943</strain>
    </source>
</reference>
<keyword evidence="2" id="KW-0812">Transmembrane</keyword>
<keyword evidence="2" id="KW-1133">Transmembrane helix</keyword>
<organism evidence="3 4">
    <name type="scientific">Oryza rufipogon</name>
    <name type="common">Brownbeard rice</name>
    <name type="synonym">Asian wild rice</name>
    <dbReference type="NCBI Taxonomy" id="4529"/>
    <lineage>
        <taxon>Eukaryota</taxon>
        <taxon>Viridiplantae</taxon>
        <taxon>Streptophyta</taxon>
        <taxon>Embryophyta</taxon>
        <taxon>Tracheophyta</taxon>
        <taxon>Spermatophyta</taxon>
        <taxon>Magnoliopsida</taxon>
        <taxon>Liliopsida</taxon>
        <taxon>Poales</taxon>
        <taxon>Poaceae</taxon>
        <taxon>BOP clade</taxon>
        <taxon>Oryzoideae</taxon>
        <taxon>Oryzeae</taxon>
        <taxon>Oryzinae</taxon>
        <taxon>Oryza</taxon>
    </lineage>
</organism>
<dbReference type="Proteomes" id="UP000008022">
    <property type="component" value="Unassembled WGS sequence"/>
</dbReference>
<protein>
    <submittedName>
        <fullName evidence="3">Uncharacterized protein</fullName>
    </submittedName>
</protein>
<evidence type="ECO:0000256" key="2">
    <source>
        <dbReference type="SAM" id="Phobius"/>
    </source>
</evidence>
<name>A0A0E0R5I6_ORYRU</name>
<evidence type="ECO:0000256" key="1">
    <source>
        <dbReference type="SAM" id="MobiDB-lite"/>
    </source>
</evidence>
<feature type="transmembrane region" description="Helical" evidence="2">
    <location>
        <begin position="71"/>
        <end position="92"/>
    </location>
</feature>
<keyword evidence="2" id="KW-0472">Membrane</keyword>
<reference evidence="3" key="2">
    <citation type="submission" date="2015-06" db="UniProtKB">
        <authorList>
            <consortium name="EnsemblPlants"/>
        </authorList>
    </citation>
    <scope>IDENTIFICATION</scope>
</reference>
<accession>A0A0E0R5I6</accession>
<sequence length="102" mass="11245">MKDMKPWSSSTGDSGRSKEERQRQASLGGAVTASERGGRSGDDYVPTLNHEYATRHTANCSPLLLPPRSPLLFSLLPFFLLLLQIHPSAALISQPRVWITVK</sequence>